<gene>
    <name evidence="9" type="primary">Tex28</name>
</gene>
<dbReference type="OMA" id="QNLACTE"/>
<keyword evidence="10" id="KW-1185">Reference proteome</keyword>
<keyword evidence="6 8" id="KW-0472">Membrane</keyword>
<dbReference type="PANTHER" id="PTHR17613">
    <property type="entry name" value="CEREBRAL PROTEIN-11-RELATED"/>
    <property type="match status" value="1"/>
</dbReference>
<evidence type="ECO:0000256" key="6">
    <source>
        <dbReference type="ARBA" id="ARBA00023136"/>
    </source>
</evidence>
<dbReference type="GeneTree" id="ENSGT00940000162843"/>
<keyword evidence="4 8" id="KW-1133">Transmembrane helix</keyword>
<evidence type="ECO:0000313" key="9">
    <source>
        <dbReference type="Ensembl" id="ENSJJAP00000018523.1"/>
    </source>
</evidence>
<organism evidence="9 10">
    <name type="scientific">Jaculus jaculus</name>
    <name type="common">Lesser Egyptian jerboa</name>
    <dbReference type="NCBI Taxonomy" id="51337"/>
    <lineage>
        <taxon>Eukaryota</taxon>
        <taxon>Metazoa</taxon>
        <taxon>Chordata</taxon>
        <taxon>Craniata</taxon>
        <taxon>Vertebrata</taxon>
        <taxon>Euteleostomi</taxon>
        <taxon>Mammalia</taxon>
        <taxon>Eutheria</taxon>
        <taxon>Euarchontoglires</taxon>
        <taxon>Glires</taxon>
        <taxon>Rodentia</taxon>
        <taxon>Myomorpha</taxon>
        <taxon>Dipodoidea</taxon>
        <taxon>Dipodidae</taxon>
        <taxon>Dipodinae</taxon>
        <taxon>Jaculus</taxon>
    </lineage>
</organism>
<evidence type="ECO:0000256" key="8">
    <source>
        <dbReference type="SAM" id="Phobius"/>
    </source>
</evidence>
<evidence type="ECO:0000256" key="2">
    <source>
        <dbReference type="ARBA" id="ARBA00008108"/>
    </source>
</evidence>
<keyword evidence="5" id="KW-0175">Coiled coil</keyword>
<accession>A0A8C5L490</accession>
<reference evidence="9" key="1">
    <citation type="submission" date="2025-08" db="UniProtKB">
        <authorList>
            <consortium name="Ensembl"/>
        </authorList>
    </citation>
    <scope>IDENTIFICATION</scope>
</reference>
<proteinExistence type="inferred from homology"/>
<comment type="subcellular location">
    <subcellularLocation>
        <location evidence="1">Membrane</location>
    </subcellularLocation>
</comment>
<evidence type="ECO:0000313" key="10">
    <source>
        <dbReference type="Proteomes" id="UP000694385"/>
    </source>
</evidence>
<dbReference type="AlphaFoldDB" id="A0A8C5L490"/>
<evidence type="ECO:0000256" key="3">
    <source>
        <dbReference type="ARBA" id="ARBA00022692"/>
    </source>
</evidence>
<dbReference type="GO" id="GO:0012505">
    <property type="term" value="C:endomembrane system"/>
    <property type="evidence" value="ECO:0007669"/>
    <property type="project" value="TreeGrafter"/>
</dbReference>
<comment type="similarity">
    <text evidence="2">Belongs to the TEX28 family.</text>
</comment>
<reference evidence="9" key="2">
    <citation type="submission" date="2025-09" db="UniProtKB">
        <authorList>
            <consortium name="Ensembl"/>
        </authorList>
    </citation>
    <scope>IDENTIFICATION</scope>
</reference>
<name>A0A8C5L490_JACJA</name>
<evidence type="ECO:0000256" key="7">
    <source>
        <dbReference type="SAM" id="MobiDB-lite"/>
    </source>
</evidence>
<keyword evidence="3 8" id="KW-0812">Transmembrane</keyword>
<dbReference type="PANTHER" id="PTHR17613:SF10">
    <property type="entry name" value="TESTIS-SPECIFIC PROTEIN TEX28"/>
    <property type="match status" value="1"/>
</dbReference>
<sequence>VGHSESSSATLSSNVPSCKSLSSCHASFSDGELAQNVREGVTHRILYLSEQLRVEKARRDENTMSYLKLVSRADQQQAPHIRKAFEKVNQRTSATIAQIERKLYRCHRQLKSLEMDCSPTCSVLEVDKSLDSCGQPHVRASYSESPKPRGKDGPSGVPAVARSPTLESHLSGSQQGIISESKHVAQQRKLLLKTAKEELAEVKEVHAGLQRSHQSFKERYLADLQGVLEALCEKKCRQSLMAEQVNNHLQRHLDEICHLKQHLACTEEKMAYLSYERAKEVWETMETFKSRISKLETLQQATQVEMVAHLRRCPQNFLFKFISLLLTLATILLVLVSTMCSFPLPLVNSRLRICTALMLIGLGATVWQKRHTTPIVDWQAWVPLRWRPASKPPSDG</sequence>
<protein>
    <submittedName>
        <fullName evidence="9">Testis expressed 28</fullName>
    </submittedName>
</protein>
<evidence type="ECO:0000256" key="5">
    <source>
        <dbReference type="ARBA" id="ARBA00023054"/>
    </source>
</evidence>
<dbReference type="Pfam" id="PF10267">
    <property type="entry name" value="Tmemb_cc2"/>
    <property type="match status" value="2"/>
</dbReference>
<evidence type="ECO:0000256" key="1">
    <source>
        <dbReference type="ARBA" id="ARBA00004370"/>
    </source>
</evidence>
<feature type="region of interest" description="Disordered" evidence="7">
    <location>
        <begin position="133"/>
        <end position="174"/>
    </location>
</feature>
<evidence type="ECO:0000256" key="4">
    <source>
        <dbReference type="ARBA" id="ARBA00022989"/>
    </source>
</evidence>
<feature type="compositionally biased region" description="Polar residues" evidence="7">
    <location>
        <begin position="165"/>
        <end position="174"/>
    </location>
</feature>
<dbReference type="Ensembl" id="ENSJJAT00000025053.1">
    <property type="protein sequence ID" value="ENSJJAP00000018523.1"/>
    <property type="gene ID" value="ENSJJAG00000019769.1"/>
</dbReference>
<dbReference type="InterPro" id="IPR019394">
    <property type="entry name" value="TEX28/TMCC"/>
</dbReference>
<dbReference type="GO" id="GO:0016020">
    <property type="term" value="C:membrane"/>
    <property type="evidence" value="ECO:0007669"/>
    <property type="project" value="UniProtKB-SubCell"/>
</dbReference>
<dbReference type="Proteomes" id="UP000694385">
    <property type="component" value="Unassembled WGS sequence"/>
</dbReference>
<feature type="transmembrane region" description="Helical" evidence="8">
    <location>
        <begin position="321"/>
        <end position="344"/>
    </location>
</feature>